<accession>A0A2N3PXZ9</accession>
<proteinExistence type="predicted"/>
<evidence type="ECO:0000313" key="10">
    <source>
        <dbReference type="Proteomes" id="UP000233293"/>
    </source>
</evidence>
<evidence type="ECO:0008006" key="11">
    <source>
        <dbReference type="Google" id="ProtNLM"/>
    </source>
</evidence>
<feature type="transmembrane region" description="Helical" evidence="8">
    <location>
        <begin position="21"/>
        <end position="40"/>
    </location>
</feature>
<dbReference type="AlphaFoldDB" id="A0A2N3PXZ9"/>
<comment type="subcellular location">
    <subcellularLocation>
        <location evidence="1">Cell membrane</location>
        <topology evidence="1">Multi-pass membrane protein</topology>
    </subcellularLocation>
</comment>
<feature type="transmembrane region" description="Helical" evidence="8">
    <location>
        <begin position="213"/>
        <end position="233"/>
    </location>
</feature>
<name>A0A2N3PXZ9_9PROT</name>
<feature type="transmembrane region" description="Helical" evidence="8">
    <location>
        <begin position="370"/>
        <end position="388"/>
    </location>
</feature>
<keyword evidence="2" id="KW-1003">Cell membrane</keyword>
<reference evidence="10" key="1">
    <citation type="submission" date="2017-12" db="EMBL/GenBank/DDBJ databases">
        <title>Draft genome sequence of Telmatospirillum siberiense 26-4b1T, an acidotolerant peatland alphaproteobacterium potentially involved in sulfur cycling.</title>
        <authorList>
            <person name="Hausmann B."/>
            <person name="Pjevac P."/>
            <person name="Schreck K."/>
            <person name="Herbold C.W."/>
            <person name="Daims H."/>
            <person name="Wagner M."/>
            <person name="Pester M."/>
            <person name="Loy A."/>
        </authorList>
    </citation>
    <scope>NUCLEOTIDE SEQUENCE [LARGE SCALE GENOMIC DNA]</scope>
    <source>
        <strain evidence="10">26-4b1</strain>
    </source>
</reference>
<keyword evidence="5 8" id="KW-0812">Transmembrane</keyword>
<keyword evidence="6 8" id="KW-1133">Transmembrane helix</keyword>
<evidence type="ECO:0000256" key="6">
    <source>
        <dbReference type="ARBA" id="ARBA00022989"/>
    </source>
</evidence>
<evidence type="ECO:0000256" key="5">
    <source>
        <dbReference type="ARBA" id="ARBA00022692"/>
    </source>
</evidence>
<feature type="transmembrane region" description="Helical" evidence="8">
    <location>
        <begin position="126"/>
        <end position="145"/>
    </location>
</feature>
<dbReference type="InterPro" id="IPR050297">
    <property type="entry name" value="LipidA_mod_glycosyltrf_83"/>
</dbReference>
<dbReference type="OrthoDB" id="136232at2"/>
<feature type="transmembrane region" description="Helical" evidence="8">
    <location>
        <begin position="151"/>
        <end position="167"/>
    </location>
</feature>
<dbReference type="EMBL" id="PIUM01000005">
    <property type="protein sequence ID" value="PKU25282.1"/>
    <property type="molecule type" value="Genomic_DNA"/>
</dbReference>
<evidence type="ECO:0000256" key="1">
    <source>
        <dbReference type="ARBA" id="ARBA00004651"/>
    </source>
</evidence>
<protein>
    <recommendedName>
        <fullName evidence="11">Glycosyltransferase RgtA/B/C/D-like domain-containing protein</fullName>
    </recommendedName>
</protein>
<comment type="caution">
    <text evidence="9">The sequence shown here is derived from an EMBL/GenBank/DDBJ whole genome shotgun (WGS) entry which is preliminary data.</text>
</comment>
<evidence type="ECO:0000256" key="7">
    <source>
        <dbReference type="ARBA" id="ARBA00023136"/>
    </source>
</evidence>
<keyword evidence="4" id="KW-0808">Transferase</keyword>
<dbReference type="RefSeq" id="WP_101249806.1">
    <property type="nucleotide sequence ID" value="NZ_PIUM01000005.1"/>
</dbReference>
<evidence type="ECO:0000256" key="4">
    <source>
        <dbReference type="ARBA" id="ARBA00022679"/>
    </source>
</evidence>
<dbReference type="GO" id="GO:0016763">
    <property type="term" value="F:pentosyltransferase activity"/>
    <property type="evidence" value="ECO:0007669"/>
    <property type="project" value="TreeGrafter"/>
</dbReference>
<dbReference type="PANTHER" id="PTHR33908">
    <property type="entry name" value="MANNOSYLTRANSFERASE YKCB-RELATED"/>
    <property type="match status" value="1"/>
</dbReference>
<feature type="transmembrane region" description="Helical" evidence="8">
    <location>
        <begin position="240"/>
        <end position="260"/>
    </location>
</feature>
<evidence type="ECO:0000256" key="2">
    <source>
        <dbReference type="ARBA" id="ARBA00022475"/>
    </source>
</evidence>
<organism evidence="9 10">
    <name type="scientific">Telmatospirillum siberiense</name>
    <dbReference type="NCBI Taxonomy" id="382514"/>
    <lineage>
        <taxon>Bacteria</taxon>
        <taxon>Pseudomonadati</taxon>
        <taxon>Pseudomonadota</taxon>
        <taxon>Alphaproteobacteria</taxon>
        <taxon>Rhodospirillales</taxon>
        <taxon>Rhodospirillaceae</taxon>
        <taxon>Telmatospirillum</taxon>
    </lineage>
</organism>
<feature type="transmembrane region" description="Helical" evidence="8">
    <location>
        <begin position="337"/>
        <end position="358"/>
    </location>
</feature>
<dbReference type="Proteomes" id="UP000233293">
    <property type="component" value="Unassembled WGS sequence"/>
</dbReference>
<gene>
    <name evidence="9" type="ORF">CWS72_06690</name>
</gene>
<keyword evidence="7 8" id="KW-0472">Membrane</keyword>
<evidence type="ECO:0000256" key="8">
    <source>
        <dbReference type="SAM" id="Phobius"/>
    </source>
</evidence>
<keyword evidence="10" id="KW-1185">Reference proteome</keyword>
<dbReference type="PROSITE" id="PS51257">
    <property type="entry name" value="PROKAR_LIPOPROTEIN"/>
    <property type="match status" value="1"/>
</dbReference>
<feature type="transmembrane region" description="Helical" evidence="8">
    <location>
        <begin position="174"/>
        <end position="193"/>
    </location>
</feature>
<evidence type="ECO:0000313" key="9">
    <source>
        <dbReference type="EMBL" id="PKU25282.1"/>
    </source>
</evidence>
<keyword evidence="3" id="KW-0328">Glycosyltransferase</keyword>
<dbReference type="PANTHER" id="PTHR33908:SF11">
    <property type="entry name" value="MEMBRANE PROTEIN"/>
    <property type="match status" value="1"/>
</dbReference>
<dbReference type="GO" id="GO:0009103">
    <property type="term" value="P:lipopolysaccharide biosynthetic process"/>
    <property type="evidence" value="ECO:0007669"/>
    <property type="project" value="UniProtKB-ARBA"/>
</dbReference>
<evidence type="ECO:0000256" key="3">
    <source>
        <dbReference type="ARBA" id="ARBA00022676"/>
    </source>
</evidence>
<dbReference type="GO" id="GO:0005886">
    <property type="term" value="C:plasma membrane"/>
    <property type="evidence" value="ECO:0007669"/>
    <property type="project" value="UniProtKB-SubCell"/>
</dbReference>
<sequence>MVGEVVRSLFLKRRLGGGMPIVWTFSVLACLAVDSFYFPARPTFPDERRFLASAAYWLSDGGFVSNGGKAWEMPLPSMIFAALRWLVGGDDVREIYAIRCFQGVQIVLQSWLALHITRSLCGDDRAARLAGAIVAFYPFFLFYQGLALSETLFDTALLAFFAMLLVWRRRGCRIGGALIGVMILGGIATYARATLTILPPLLPVVVAWSKKCSTRHSLMVLLIGATVYAGMLSPWWIRNFLLFDAFVPFATSSSSVLYLGNNPANLHGDSDWSRDAEQDVVEQINAMPQELDRQAAYAQRAKKFMMEYPEKTIERSLNKIRRFWSIIPNADGYSTGIFSIISAISFGPVLILSIIGIFVNRHIWRKILPIYALIAYFTVIHALTVGSLRYRLPLEPFLIVLAAITATRFLPKPRSGDGSM</sequence>